<protein>
    <submittedName>
        <fullName evidence="1">Uncharacterized protein</fullName>
    </submittedName>
</protein>
<reference evidence="1" key="1">
    <citation type="journal article" date="2015" name="Nature">
        <title>Complex archaea that bridge the gap between prokaryotes and eukaryotes.</title>
        <authorList>
            <person name="Spang A."/>
            <person name="Saw J.H."/>
            <person name="Jorgensen S.L."/>
            <person name="Zaremba-Niedzwiedzka K."/>
            <person name="Martijn J."/>
            <person name="Lind A.E."/>
            <person name="van Eijk R."/>
            <person name="Schleper C."/>
            <person name="Guy L."/>
            <person name="Ettema T.J."/>
        </authorList>
    </citation>
    <scope>NUCLEOTIDE SEQUENCE</scope>
</reference>
<feature type="non-terminal residue" evidence="1">
    <location>
        <position position="1"/>
    </location>
</feature>
<dbReference type="AlphaFoldDB" id="A0A0F9IMC0"/>
<sequence length="162" mass="18715">KDVPMRKLSLWKLPESGGMFLVRIDDYKKIEKRNYFSKRDDNSISFYVKGDPTKIICPADSFEQGEIEMMILDYSKESPLVVGKTLYKLEDDNLIGDIIYKSGDWGINDIDDVYSKISNRVGLRYVKLKPGKYFYCIGEITLRSKVGYGYYLEVTTAKLSDK</sequence>
<proteinExistence type="predicted"/>
<organism evidence="1">
    <name type="scientific">marine sediment metagenome</name>
    <dbReference type="NCBI Taxonomy" id="412755"/>
    <lineage>
        <taxon>unclassified sequences</taxon>
        <taxon>metagenomes</taxon>
        <taxon>ecological metagenomes</taxon>
    </lineage>
</organism>
<comment type="caution">
    <text evidence="1">The sequence shown here is derived from an EMBL/GenBank/DDBJ whole genome shotgun (WGS) entry which is preliminary data.</text>
</comment>
<evidence type="ECO:0000313" key="1">
    <source>
        <dbReference type="EMBL" id="KKL94935.1"/>
    </source>
</evidence>
<name>A0A0F9IMC0_9ZZZZ</name>
<dbReference type="EMBL" id="LAZR01018800">
    <property type="protein sequence ID" value="KKL94935.1"/>
    <property type="molecule type" value="Genomic_DNA"/>
</dbReference>
<accession>A0A0F9IMC0</accession>
<gene>
    <name evidence="1" type="ORF">LCGC14_1859720</name>
</gene>